<protein>
    <recommendedName>
        <fullName evidence="3">GAF domain-containing protein</fullName>
    </recommendedName>
</protein>
<evidence type="ECO:0000313" key="1">
    <source>
        <dbReference type="EMBL" id="GFP21476.1"/>
    </source>
</evidence>
<name>A0A6V8NSQ2_9ACTN</name>
<dbReference type="Proteomes" id="UP000580051">
    <property type="component" value="Unassembled WGS sequence"/>
</dbReference>
<proteinExistence type="predicted"/>
<reference evidence="1 2" key="1">
    <citation type="journal article" date="2020" name="Front. Microbiol.">
        <title>Single-cell genomics of novel Actinobacteria with the Wood-Ljungdahl pathway discovered in a serpentinizing system.</title>
        <authorList>
            <person name="Merino N."/>
            <person name="Kawai M."/>
            <person name="Boyd E.S."/>
            <person name="Colman D.R."/>
            <person name="McGlynn S.E."/>
            <person name="Nealson K.H."/>
            <person name="Kurokawa K."/>
            <person name="Hongoh Y."/>
        </authorList>
    </citation>
    <scope>NUCLEOTIDE SEQUENCE [LARGE SCALE GENOMIC DNA]</scope>
    <source>
        <strain evidence="1 2">S06</strain>
    </source>
</reference>
<sequence length="24" mass="2536">MSVPLKVKDKVIGVLNVKNKLVGG</sequence>
<evidence type="ECO:0008006" key="3">
    <source>
        <dbReference type="Google" id="ProtNLM"/>
    </source>
</evidence>
<comment type="caution">
    <text evidence="1">The sequence shown here is derived from an EMBL/GenBank/DDBJ whole genome shotgun (WGS) entry which is preliminary data.</text>
</comment>
<dbReference type="Gene3D" id="3.30.450.40">
    <property type="match status" value="1"/>
</dbReference>
<dbReference type="InterPro" id="IPR029016">
    <property type="entry name" value="GAF-like_dom_sf"/>
</dbReference>
<dbReference type="EMBL" id="BLRV01000053">
    <property type="protein sequence ID" value="GFP21476.1"/>
    <property type="molecule type" value="Genomic_DNA"/>
</dbReference>
<dbReference type="AlphaFoldDB" id="A0A6V8NSQ2"/>
<feature type="non-terminal residue" evidence="1">
    <location>
        <position position="24"/>
    </location>
</feature>
<accession>A0A6V8NSQ2</accession>
<evidence type="ECO:0000313" key="2">
    <source>
        <dbReference type="Proteomes" id="UP000580051"/>
    </source>
</evidence>
<organism evidence="1 2">
    <name type="scientific">Candidatus Hakubella thermalkaliphila</name>
    <dbReference type="NCBI Taxonomy" id="2754717"/>
    <lineage>
        <taxon>Bacteria</taxon>
        <taxon>Bacillati</taxon>
        <taxon>Actinomycetota</taxon>
        <taxon>Actinomycetota incertae sedis</taxon>
        <taxon>Candidatus Hakubellales</taxon>
        <taxon>Candidatus Hakubellaceae</taxon>
        <taxon>Candidatus Hakubella</taxon>
    </lineage>
</organism>
<gene>
    <name evidence="1" type="ORF">HKBW3S06_00703</name>
</gene>